<evidence type="ECO:0000256" key="5">
    <source>
        <dbReference type="ARBA" id="ARBA00022750"/>
    </source>
</evidence>
<name>A0A1I3PVB6_9HYPH</name>
<feature type="transmembrane region" description="Helical" evidence="9">
    <location>
        <begin position="89"/>
        <end position="107"/>
    </location>
</feature>
<dbReference type="NCBIfam" id="TIGR00077">
    <property type="entry name" value="lspA"/>
    <property type="match status" value="1"/>
</dbReference>
<proteinExistence type="inferred from homology"/>
<feature type="transmembrane region" description="Helical" evidence="9">
    <location>
        <begin position="6"/>
        <end position="27"/>
    </location>
</feature>
<feature type="active site" evidence="9">
    <location>
        <position position="135"/>
    </location>
</feature>
<feature type="active site" evidence="9">
    <location>
        <position position="117"/>
    </location>
</feature>
<keyword evidence="3 9" id="KW-0645">Protease</keyword>
<keyword evidence="12" id="KW-1185">Reference proteome</keyword>
<comment type="pathway">
    <text evidence="9">Protein modification; lipoprotein biosynthesis (signal peptide cleavage).</text>
</comment>
<evidence type="ECO:0000256" key="1">
    <source>
        <dbReference type="ARBA" id="ARBA00006139"/>
    </source>
</evidence>
<evidence type="ECO:0000256" key="7">
    <source>
        <dbReference type="ARBA" id="ARBA00022989"/>
    </source>
</evidence>
<keyword evidence="8 9" id="KW-0472">Membrane</keyword>
<keyword evidence="4 9" id="KW-0812">Transmembrane</keyword>
<dbReference type="GO" id="GO:0006508">
    <property type="term" value="P:proteolysis"/>
    <property type="evidence" value="ECO:0007669"/>
    <property type="project" value="UniProtKB-KW"/>
</dbReference>
<evidence type="ECO:0000256" key="3">
    <source>
        <dbReference type="ARBA" id="ARBA00022670"/>
    </source>
</evidence>
<keyword evidence="6 9" id="KW-0378">Hydrolase</keyword>
<dbReference type="GO" id="GO:0004190">
    <property type="term" value="F:aspartic-type endopeptidase activity"/>
    <property type="evidence" value="ECO:0007669"/>
    <property type="project" value="UniProtKB-UniRule"/>
</dbReference>
<gene>
    <name evidence="9" type="primary">lspA</name>
    <name evidence="11" type="ORF">SAMN03080618_02459</name>
</gene>
<feature type="transmembrane region" description="Helical" evidence="9">
    <location>
        <begin position="64"/>
        <end position="82"/>
    </location>
</feature>
<dbReference type="Proteomes" id="UP000242763">
    <property type="component" value="Unassembled WGS sequence"/>
</dbReference>
<dbReference type="HAMAP" id="MF_00161">
    <property type="entry name" value="LspA"/>
    <property type="match status" value="1"/>
</dbReference>
<comment type="subcellular location">
    <subcellularLocation>
        <location evidence="9">Cell membrane</location>
        <topology evidence="9">Multi-pass membrane protein</topology>
    </subcellularLocation>
</comment>
<dbReference type="PRINTS" id="PR00781">
    <property type="entry name" value="LIPOSIGPTASE"/>
</dbReference>
<keyword evidence="2 9" id="KW-1003">Cell membrane</keyword>
<dbReference type="AlphaFoldDB" id="A0A1I3PVB6"/>
<evidence type="ECO:0000256" key="2">
    <source>
        <dbReference type="ARBA" id="ARBA00022475"/>
    </source>
</evidence>
<protein>
    <recommendedName>
        <fullName evidence="9">Lipoprotein signal peptidase</fullName>
        <ecNumber evidence="9">3.4.23.36</ecNumber>
    </recommendedName>
    <alternativeName>
        <fullName evidence="9">Prolipoprotein signal peptidase</fullName>
    </alternativeName>
    <alternativeName>
        <fullName evidence="9">Signal peptidase II</fullName>
        <shortName evidence="9">SPase II</shortName>
    </alternativeName>
</protein>
<organism evidence="11 12">
    <name type="scientific">Aquamicrobium aerolatum DSM 21857</name>
    <dbReference type="NCBI Taxonomy" id="1121003"/>
    <lineage>
        <taxon>Bacteria</taxon>
        <taxon>Pseudomonadati</taxon>
        <taxon>Pseudomonadota</taxon>
        <taxon>Alphaproteobacteria</taxon>
        <taxon>Hyphomicrobiales</taxon>
        <taxon>Phyllobacteriaceae</taxon>
        <taxon>Aerobium</taxon>
    </lineage>
</organism>
<dbReference type="PANTHER" id="PTHR33695:SF1">
    <property type="entry name" value="LIPOPROTEIN SIGNAL PEPTIDASE"/>
    <property type="match status" value="1"/>
</dbReference>
<keyword evidence="5 9" id="KW-0064">Aspartyl protease</keyword>
<comment type="similarity">
    <text evidence="1 9 10">Belongs to the peptidase A8 family.</text>
</comment>
<reference evidence="12" key="1">
    <citation type="submission" date="2016-10" db="EMBL/GenBank/DDBJ databases">
        <authorList>
            <person name="Varghese N."/>
            <person name="Submissions S."/>
        </authorList>
    </citation>
    <scope>NUCLEOTIDE SEQUENCE [LARGE SCALE GENOMIC DNA]</scope>
    <source>
        <strain evidence="12">DSM 21857</strain>
    </source>
</reference>
<evidence type="ECO:0000256" key="4">
    <source>
        <dbReference type="ARBA" id="ARBA00022692"/>
    </source>
</evidence>
<dbReference type="InterPro" id="IPR001872">
    <property type="entry name" value="Peptidase_A8"/>
</dbReference>
<dbReference type="EMBL" id="FORF01000013">
    <property type="protein sequence ID" value="SFJ25399.1"/>
    <property type="molecule type" value="Genomic_DNA"/>
</dbReference>
<evidence type="ECO:0000313" key="11">
    <source>
        <dbReference type="EMBL" id="SFJ25399.1"/>
    </source>
</evidence>
<evidence type="ECO:0000256" key="10">
    <source>
        <dbReference type="RuleBase" id="RU004181"/>
    </source>
</evidence>
<dbReference type="Pfam" id="PF01252">
    <property type="entry name" value="Peptidase_A8"/>
    <property type="match status" value="1"/>
</dbReference>
<evidence type="ECO:0000256" key="9">
    <source>
        <dbReference type="HAMAP-Rule" id="MF_00161"/>
    </source>
</evidence>
<dbReference type="STRING" id="1121003.SAMN03080618_02459"/>
<dbReference type="PANTHER" id="PTHR33695">
    <property type="entry name" value="LIPOPROTEIN SIGNAL PEPTIDASE"/>
    <property type="match status" value="1"/>
</dbReference>
<evidence type="ECO:0000256" key="6">
    <source>
        <dbReference type="ARBA" id="ARBA00022801"/>
    </source>
</evidence>
<evidence type="ECO:0000256" key="8">
    <source>
        <dbReference type="ARBA" id="ARBA00023136"/>
    </source>
</evidence>
<feature type="transmembrane region" description="Helical" evidence="9">
    <location>
        <begin position="127"/>
        <end position="147"/>
    </location>
</feature>
<dbReference type="GO" id="GO:0005886">
    <property type="term" value="C:plasma membrane"/>
    <property type="evidence" value="ECO:0007669"/>
    <property type="project" value="UniProtKB-SubCell"/>
</dbReference>
<comment type="catalytic activity">
    <reaction evidence="9">
        <text>Release of signal peptides from bacterial membrane prolipoproteins. Hydrolyzes -Xaa-Yaa-Zaa-|-(S,diacylglyceryl)Cys-, in which Xaa is hydrophobic (preferably Leu), and Yaa (Ala or Ser) and Zaa (Gly or Ala) have small, neutral side chains.</text>
        <dbReference type="EC" id="3.4.23.36"/>
    </reaction>
</comment>
<accession>A0A1I3PVB6</accession>
<evidence type="ECO:0000313" key="12">
    <source>
        <dbReference type="Proteomes" id="UP000242763"/>
    </source>
</evidence>
<comment type="function">
    <text evidence="9">This protein specifically catalyzes the removal of signal peptides from prolipoproteins.</text>
</comment>
<sequence length="167" mass="18525">MTRAGLGFYGAVIAGAVALDQWIKYLVETRMEMHSAIEILPFLSLFRTHNTGIAFSMFSNLGSIPLVVLTLLVIAFVAWIAIRSDKSQVLARFGFALIIGGAIGNLIDRTWLGYVVDYILFHLPTWSFAVFNLADAFISVGAAMVILDEILVWWRGRKATRDDQLNG</sequence>
<dbReference type="EC" id="3.4.23.36" evidence="9"/>
<dbReference type="RefSeq" id="WP_244523240.1">
    <property type="nucleotide sequence ID" value="NZ_FORF01000013.1"/>
</dbReference>
<dbReference type="UniPathway" id="UPA00665"/>
<keyword evidence="7 9" id="KW-1133">Transmembrane helix</keyword>